<evidence type="ECO:0000256" key="3">
    <source>
        <dbReference type="ARBA" id="ARBA00023274"/>
    </source>
</evidence>
<comment type="similarity">
    <text evidence="1">Belongs to the universal ribosomal protein uL24 family.</text>
</comment>
<dbReference type="Gene3D" id="2.30.30.30">
    <property type="match status" value="1"/>
</dbReference>
<evidence type="ECO:0000259" key="6">
    <source>
        <dbReference type="SMART" id="SM00739"/>
    </source>
</evidence>
<dbReference type="InterPro" id="IPR014722">
    <property type="entry name" value="Rib_uL2_dom2"/>
</dbReference>
<dbReference type="InterPro" id="IPR041988">
    <property type="entry name" value="Ribosomal_uL24_KOW"/>
</dbReference>
<dbReference type="WBParaSite" id="MBELARI_LOCUS14016">
    <property type="protein sequence ID" value="MBELARI_LOCUS14016"/>
    <property type="gene ID" value="MBELARI_LOCUS14016"/>
</dbReference>
<dbReference type="Pfam" id="PF00467">
    <property type="entry name" value="KOW"/>
    <property type="match status" value="1"/>
</dbReference>
<proteinExistence type="inferred from homology"/>
<evidence type="ECO:0000256" key="2">
    <source>
        <dbReference type="ARBA" id="ARBA00022980"/>
    </source>
</evidence>
<dbReference type="SMART" id="SM00739">
    <property type="entry name" value="KOW"/>
    <property type="match status" value="1"/>
</dbReference>
<sequence length="280" mass="32977">MWTSRVLRLPRKPFSELDYARHMPEEYVKNVQRVVPRKVWGERFGAPPIVRWMVHPDDAVPSSKRPWEQDELQASLKRQNKYHEKKVSRKFLELRHSQTKQISDQDWTFFMGDQVEVLVGKDKGRQGTISRVNRATNEVYVDQMHAKLVTKFSDDELKRLGVSQTLIWEEQPLSVEKGQVKLVDPNDNQPCNASWKLSKAGDEWVRVSERTGFEIPIPTQAEMTYDYAQAEKYIDVEGKDTPADEVLRITFKPKLMAFEEEIMESFGIKENRQRKPTYWY</sequence>
<dbReference type="WBParaSite" id="MBELARI_LOCUS5150">
    <property type="protein sequence ID" value="MBELARI_LOCUS5150"/>
    <property type="gene ID" value="MBELARI_LOCUS5150"/>
</dbReference>
<dbReference type="GO" id="GO:0003735">
    <property type="term" value="F:structural constituent of ribosome"/>
    <property type="evidence" value="ECO:0007669"/>
    <property type="project" value="InterPro"/>
</dbReference>
<dbReference type="CDD" id="cd06089">
    <property type="entry name" value="KOW_RPL26"/>
    <property type="match status" value="1"/>
</dbReference>
<protein>
    <recommendedName>
        <fullName evidence="4">Large ribosomal subunit protein uL24m</fullName>
    </recommendedName>
    <alternativeName>
        <fullName evidence="5">39S ribosomal protein L24, mitochondrial</fullName>
    </alternativeName>
</protein>
<evidence type="ECO:0000313" key="9">
    <source>
        <dbReference type="WBParaSite" id="MBELARI_LOCUS5150"/>
    </source>
</evidence>
<dbReference type="GO" id="GO:0005840">
    <property type="term" value="C:ribosome"/>
    <property type="evidence" value="ECO:0007669"/>
    <property type="project" value="UniProtKB-KW"/>
</dbReference>
<dbReference type="InterPro" id="IPR005824">
    <property type="entry name" value="KOW"/>
</dbReference>
<accession>A0AAF3FE49</accession>
<reference evidence="8 9" key="1">
    <citation type="submission" date="2024-02" db="UniProtKB">
        <authorList>
            <consortium name="WormBaseParasite"/>
        </authorList>
    </citation>
    <scope>IDENTIFICATION</scope>
</reference>
<dbReference type="InterPro" id="IPR003256">
    <property type="entry name" value="Ribosomal_uL24"/>
</dbReference>
<dbReference type="InterPro" id="IPR008991">
    <property type="entry name" value="Translation_prot_SH3-like_sf"/>
</dbReference>
<dbReference type="SUPFAM" id="SSF50104">
    <property type="entry name" value="Translation proteins SH3-like domain"/>
    <property type="match status" value="1"/>
</dbReference>
<dbReference type="PANTHER" id="PTHR12903">
    <property type="entry name" value="MITOCHONDRIAL RIBOSOMAL PROTEIN L24"/>
    <property type="match status" value="1"/>
</dbReference>
<dbReference type="GO" id="GO:0006412">
    <property type="term" value="P:translation"/>
    <property type="evidence" value="ECO:0007669"/>
    <property type="project" value="InterPro"/>
</dbReference>
<evidence type="ECO:0000313" key="7">
    <source>
        <dbReference type="Proteomes" id="UP000887575"/>
    </source>
</evidence>
<dbReference type="PROSITE" id="PS01108">
    <property type="entry name" value="RIBOSOMAL_L24"/>
    <property type="match status" value="1"/>
</dbReference>
<dbReference type="AlphaFoldDB" id="A0AAF3FE49"/>
<evidence type="ECO:0000256" key="4">
    <source>
        <dbReference type="ARBA" id="ARBA00035283"/>
    </source>
</evidence>
<evidence type="ECO:0000313" key="8">
    <source>
        <dbReference type="WBParaSite" id="MBELARI_LOCUS14016"/>
    </source>
</evidence>
<dbReference type="GO" id="GO:1990904">
    <property type="term" value="C:ribonucleoprotein complex"/>
    <property type="evidence" value="ECO:0007669"/>
    <property type="project" value="UniProtKB-KW"/>
</dbReference>
<keyword evidence="2" id="KW-0689">Ribosomal protein</keyword>
<dbReference type="Proteomes" id="UP000887575">
    <property type="component" value="Unassembled WGS sequence"/>
</dbReference>
<evidence type="ECO:0000256" key="1">
    <source>
        <dbReference type="ARBA" id="ARBA00010618"/>
    </source>
</evidence>
<dbReference type="GO" id="GO:0003723">
    <property type="term" value="F:RNA binding"/>
    <property type="evidence" value="ECO:0007669"/>
    <property type="project" value="InterPro"/>
</dbReference>
<name>A0AAF3FE49_9BILA</name>
<dbReference type="InterPro" id="IPR005825">
    <property type="entry name" value="Ribosomal_uL24_CS"/>
</dbReference>
<keyword evidence="7" id="KW-1185">Reference proteome</keyword>
<feature type="domain" description="KOW" evidence="6">
    <location>
        <begin position="108"/>
        <end position="135"/>
    </location>
</feature>
<organism evidence="7 9">
    <name type="scientific">Mesorhabditis belari</name>
    <dbReference type="NCBI Taxonomy" id="2138241"/>
    <lineage>
        <taxon>Eukaryota</taxon>
        <taxon>Metazoa</taxon>
        <taxon>Ecdysozoa</taxon>
        <taxon>Nematoda</taxon>
        <taxon>Chromadorea</taxon>
        <taxon>Rhabditida</taxon>
        <taxon>Rhabditina</taxon>
        <taxon>Rhabditomorpha</taxon>
        <taxon>Rhabditoidea</taxon>
        <taxon>Rhabditidae</taxon>
        <taxon>Mesorhabditinae</taxon>
        <taxon>Mesorhabditis</taxon>
    </lineage>
</organism>
<keyword evidence="3" id="KW-0687">Ribonucleoprotein</keyword>
<evidence type="ECO:0000256" key="5">
    <source>
        <dbReference type="ARBA" id="ARBA00035357"/>
    </source>
</evidence>